<evidence type="ECO:0000256" key="1">
    <source>
        <dbReference type="ARBA" id="ARBA00012156"/>
    </source>
</evidence>
<evidence type="ECO:0000256" key="7">
    <source>
        <dbReference type="SAM" id="SignalP"/>
    </source>
</evidence>
<dbReference type="InterPro" id="IPR017861">
    <property type="entry name" value="KAE1/TsaD"/>
</dbReference>
<feature type="signal peptide" evidence="7">
    <location>
        <begin position="1"/>
        <end position="18"/>
    </location>
</feature>
<dbReference type="GeneID" id="39872349"/>
<proteinExistence type="predicted"/>
<accession>A0A2H6K6G6</accession>
<keyword evidence="7" id="KW-0732">Signal</keyword>
<evidence type="ECO:0000256" key="2">
    <source>
        <dbReference type="ARBA" id="ARBA00022679"/>
    </source>
</evidence>
<evidence type="ECO:0000256" key="6">
    <source>
        <dbReference type="ARBA" id="ARBA00048117"/>
    </source>
</evidence>
<dbReference type="Pfam" id="PF00814">
    <property type="entry name" value="TsaD"/>
    <property type="match status" value="1"/>
</dbReference>
<dbReference type="RefSeq" id="XP_028864822.1">
    <property type="nucleotide sequence ID" value="XM_029008989.1"/>
</dbReference>
<dbReference type="OrthoDB" id="10259622at2759"/>
<evidence type="ECO:0000256" key="3">
    <source>
        <dbReference type="ARBA" id="ARBA00022694"/>
    </source>
</evidence>
<keyword evidence="2" id="KW-0808">Transferase</keyword>
<dbReference type="VEuPathDB" id="PiroplasmaDB:BOVATA_000720"/>
<reference evidence="9 10" key="1">
    <citation type="journal article" date="2017" name="BMC Genomics">
        <title>Whole-genome assembly of Babesia ovata and comparative genomics between closely related pathogens.</title>
        <authorList>
            <person name="Yamagishi J."/>
            <person name="Asada M."/>
            <person name="Hakimi H."/>
            <person name="Tanaka T.Q."/>
            <person name="Sugimoto C."/>
            <person name="Kawazu S."/>
        </authorList>
    </citation>
    <scope>NUCLEOTIDE SEQUENCE [LARGE SCALE GENOMIC DNA]</scope>
    <source>
        <strain evidence="9 10">Miyake</strain>
    </source>
</reference>
<comment type="caution">
    <text evidence="9">The sequence shown here is derived from an EMBL/GenBank/DDBJ whole genome shotgun (WGS) entry which is preliminary data.</text>
</comment>
<dbReference type="InterPro" id="IPR043129">
    <property type="entry name" value="ATPase_NBD"/>
</dbReference>
<dbReference type="PANTHER" id="PTHR11735:SF6">
    <property type="entry name" value="TRNA N6-ADENOSINE THREONYLCARBAMOYLTRANSFERASE, MITOCHONDRIAL"/>
    <property type="match status" value="1"/>
</dbReference>
<keyword evidence="10" id="KW-1185">Reference proteome</keyword>
<dbReference type="GO" id="GO:0008033">
    <property type="term" value="P:tRNA processing"/>
    <property type="evidence" value="ECO:0007669"/>
    <property type="project" value="UniProtKB-KW"/>
</dbReference>
<gene>
    <name evidence="9" type="ORF">BOVATA_000720</name>
</gene>
<dbReference type="GO" id="GO:0046872">
    <property type="term" value="F:metal ion binding"/>
    <property type="evidence" value="ECO:0007669"/>
    <property type="project" value="UniProtKB-KW"/>
</dbReference>
<dbReference type="EC" id="2.3.1.234" evidence="1"/>
<keyword evidence="5" id="KW-0012">Acyltransferase</keyword>
<dbReference type="GO" id="GO:0061711">
    <property type="term" value="F:tRNA N(6)-L-threonylcarbamoyladenine synthase activity"/>
    <property type="evidence" value="ECO:0007669"/>
    <property type="project" value="UniProtKB-EC"/>
</dbReference>
<name>A0A2H6K6G6_9APIC</name>
<dbReference type="Proteomes" id="UP000236319">
    <property type="component" value="Unassembled WGS sequence"/>
</dbReference>
<dbReference type="EMBL" id="BDSA01000001">
    <property type="protein sequence ID" value="GBE58579.1"/>
    <property type="molecule type" value="Genomic_DNA"/>
</dbReference>
<dbReference type="PRINTS" id="PR00789">
    <property type="entry name" value="OSIALOPTASE"/>
</dbReference>
<evidence type="ECO:0000259" key="8">
    <source>
        <dbReference type="Pfam" id="PF00814"/>
    </source>
</evidence>
<evidence type="ECO:0000256" key="5">
    <source>
        <dbReference type="ARBA" id="ARBA00023315"/>
    </source>
</evidence>
<keyword evidence="3" id="KW-0819">tRNA processing</keyword>
<keyword evidence="4" id="KW-0479">Metal-binding</keyword>
<comment type="catalytic activity">
    <reaction evidence="6">
        <text>L-threonylcarbamoyladenylate + adenosine(37) in tRNA = N(6)-L-threonylcarbamoyladenosine(37) in tRNA + AMP + H(+)</text>
        <dbReference type="Rhea" id="RHEA:37059"/>
        <dbReference type="Rhea" id="RHEA-COMP:10162"/>
        <dbReference type="Rhea" id="RHEA-COMP:10163"/>
        <dbReference type="ChEBI" id="CHEBI:15378"/>
        <dbReference type="ChEBI" id="CHEBI:73682"/>
        <dbReference type="ChEBI" id="CHEBI:74411"/>
        <dbReference type="ChEBI" id="CHEBI:74418"/>
        <dbReference type="ChEBI" id="CHEBI:456215"/>
        <dbReference type="EC" id="2.3.1.234"/>
    </reaction>
</comment>
<sequence length="642" mass="71857">MNANKLDGRILIYSFVLAATCLLQLHVECVDCRTRALAPSRSLLPLSQPGFLTRPSRLSSQHRLGLRALPPATHGTDVPTTYSEQIDYYSEQLRSQAPPPGSKYYILAIETSCDDACAAILSSDGDILAEERAGNPESLIKFGGIKPDELYRFHLEHLGSIIDRVVSNSGVRMTDVKRIAVTRGPGMTICLKAGYDAAVEIATRHGIPLVAENHLAGHCLSPFIKGHQFGISADGNAYPSQELKYPFLALLLSGGHSQIYVVEGPAKFHMLTDTMDTYAGNVLYKCAKELGLNISNGGGPSLEEAARKIRGDPIFSMTEPCKDMAFTSFCFSGVHTQLRAMLAKLRKEYGHDVTTQNPDVVNHLAYTCQEIVFQQVLRQLNKALDICDSLFGIDQLVLVGGVSCNERLRELIADLLRKRTGSAESRVRAFATRMYGNVKKAWPLKDFERNDADENILIRNLVDRMRGVRELPQLIRLLWSQDLYPDLLQRREGVHLSVQHKNALYSALMQAYLSLLSDTEAYNLHRNLLEKSREREANLQPDPQVLDELVNLEQQQCSSLIDGRRNVKDEIREWQLFTTSGKYCTDNAVMIAHSLLEKHRVGLDGIHGDAFNHRVIDQWGLSSRRHWEMLSNVALLHSLTQE</sequence>
<feature type="domain" description="Gcp-like" evidence="8">
    <location>
        <begin position="127"/>
        <end position="413"/>
    </location>
</feature>
<organism evidence="9 10">
    <name type="scientific">Babesia ovata</name>
    <dbReference type="NCBI Taxonomy" id="189622"/>
    <lineage>
        <taxon>Eukaryota</taxon>
        <taxon>Sar</taxon>
        <taxon>Alveolata</taxon>
        <taxon>Apicomplexa</taxon>
        <taxon>Aconoidasida</taxon>
        <taxon>Piroplasmida</taxon>
        <taxon>Babesiidae</taxon>
        <taxon>Babesia</taxon>
    </lineage>
</organism>
<feature type="chain" id="PRO_5014122031" description="N(6)-L-threonylcarbamoyladenine synthase" evidence="7">
    <location>
        <begin position="19"/>
        <end position="642"/>
    </location>
</feature>
<dbReference type="InterPro" id="IPR000905">
    <property type="entry name" value="Gcp-like_dom"/>
</dbReference>
<dbReference type="Gene3D" id="3.30.420.40">
    <property type="match status" value="2"/>
</dbReference>
<evidence type="ECO:0000313" key="10">
    <source>
        <dbReference type="Proteomes" id="UP000236319"/>
    </source>
</evidence>
<evidence type="ECO:0000256" key="4">
    <source>
        <dbReference type="ARBA" id="ARBA00022723"/>
    </source>
</evidence>
<protein>
    <recommendedName>
        <fullName evidence="1">N(6)-L-threonylcarbamoyladenine synthase</fullName>
        <ecNumber evidence="1">2.3.1.234</ecNumber>
    </recommendedName>
</protein>
<dbReference type="PANTHER" id="PTHR11735">
    <property type="entry name" value="TRNA N6-ADENOSINE THREONYLCARBAMOYLTRANSFERASE"/>
    <property type="match status" value="1"/>
</dbReference>
<evidence type="ECO:0000313" key="9">
    <source>
        <dbReference type="EMBL" id="GBE58579.1"/>
    </source>
</evidence>
<dbReference type="SUPFAM" id="SSF53067">
    <property type="entry name" value="Actin-like ATPase domain"/>
    <property type="match status" value="1"/>
</dbReference>
<dbReference type="AlphaFoldDB" id="A0A2H6K6G6"/>
<dbReference type="GO" id="GO:0005739">
    <property type="term" value="C:mitochondrion"/>
    <property type="evidence" value="ECO:0007669"/>
    <property type="project" value="TreeGrafter"/>
</dbReference>